<evidence type="ECO:0000313" key="4">
    <source>
        <dbReference type="Proteomes" id="UP000054988"/>
    </source>
</evidence>
<feature type="transmembrane region" description="Helical" evidence="2">
    <location>
        <begin position="214"/>
        <end position="237"/>
    </location>
</feature>
<organism evidence="3 4">
    <name type="scientific">Moniliophthora roreri</name>
    <name type="common">Frosty pod rot fungus</name>
    <name type="synonym">Monilia roreri</name>
    <dbReference type="NCBI Taxonomy" id="221103"/>
    <lineage>
        <taxon>Eukaryota</taxon>
        <taxon>Fungi</taxon>
        <taxon>Dikarya</taxon>
        <taxon>Basidiomycota</taxon>
        <taxon>Agaricomycotina</taxon>
        <taxon>Agaricomycetes</taxon>
        <taxon>Agaricomycetidae</taxon>
        <taxon>Agaricales</taxon>
        <taxon>Marasmiineae</taxon>
        <taxon>Marasmiaceae</taxon>
        <taxon>Moniliophthora</taxon>
    </lineage>
</organism>
<gene>
    <name evidence="3" type="ORF">WG66_17387</name>
</gene>
<accession>A0A0W0F106</accession>
<reference evidence="3 4" key="1">
    <citation type="submission" date="2015-12" db="EMBL/GenBank/DDBJ databases">
        <title>Draft genome sequence of Moniliophthora roreri, the causal agent of frosty pod rot of cacao.</title>
        <authorList>
            <person name="Aime M.C."/>
            <person name="Diaz-Valderrama J.R."/>
            <person name="Kijpornyongpan T."/>
            <person name="Phillips-Mora W."/>
        </authorList>
    </citation>
    <scope>NUCLEOTIDE SEQUENCE [LARGE SCALE GENOMIC DNA]</scope>
    <source>
        <strain evidence="3 4">MCA 2952</strain>
    </source>
</reference>
<keyword evidence="2" id="KW-1133">Transmembrane helix</keyword>
<dbReference type="Proteomes" id="UP000054988">
    <property type="component" value="Unassembled WGS sequence"/>
</dbReference>
<name>A0A0W0F106_MONRR</name>
<keyword evidence="2" id="KW-0472">Membrane</keyword>
<feature type="compositionally biased region" description="Basic and acidic residues" evidence="1">
    <location>
        <begin position="43"/>
        <end position="54"/>
    </location>
</feature>
<feature type="region of interest" description="Disordered" evidence="1">
    <location>
        <begin position="18"/>
        <end position="54"/>
    </location>
</feature>
<sequence>MKRFSRASTSYISGVPKEQSRYHLVDPGVQPKETVPTRKRTQKQQDDADEESRREAMKELVDCWNDRLQLISLITTFLASVEAGLLQVTAPLSPDANSHSRLVDASNACLMCALVIHMNASFMAFIGAFFLVRFKVKEAKQKEEEVADITPPAPSKGEVILDMAANQVTNSPETDQPPRSNWEGPAVHSANPRLVHVGPFFHHPPINLLSRCHFLCILCSLLGFVLAMAGIIALTWARHPRTVSIPASGCLVACLACGISVVGTNYDVKHFVYE</sequence>
<protein>
    <recommendedName>
        <fullName evidence="5">Transmembrane protein</fullName>
    </recommendedName>
</protein>
<feature type="transmembrane region" description="Helical" evidence="2">
    <location>
        <begin position="68"/>
        <end position="88"/>
    </location>
</feature>
<keyword evidence="2" id="KW-0812">Transmembrane</keyword>
<evidence type="ECO:0008006" key="5">
    <source>
        <dbReference type="Google" id="ProtNLM"/>
    </source>
</evidence>
<dbReference type="AlphaFoldDB" id="A0A0W0F106"/>
<dbReference type="eggNOG" id="ENOG502SMS0">
    <property type="taxonomic scope" value="Eukaryota"/>
</dbReference>
<comment type="caution">
    <text evidence="3">The sequence shown here is derived from an EMBL/GenBank/DDBJ whole genome shotgun (WGS) entry which is preliminary data.</text>
</comment>
<proteinExistence type="predicted"/>
<feature type="transmembrane region" description="Helical" evidence="2">
    <location>
        <begin position="108"/>
        <end position="132"/>
    </location>
</feature>
<evidence type="ECO:0000313" key="3">
    <source>
        <dbReference type="EMBL" id="KTB30007.1"/>
    </source>
</evidence>
<feature type="transmembrane region" description="Helical" evidence="2">
    <location>
        <begin position="243"/>
        <end position="266"/>
    </location>
</feature>
<evidence type="ECO:0000256" key="1">
    <source>
        <dbReference type="SAM" id="MobiDB-lite"/>
    </source>
</evidence>
<dbReference type="EMBL" id="LATX01002400">
    <property type="protein sequence ID" value="KTB30007.1"/>
    <property type="molecule type" value="Genomic_DNA"/>
</dbReference>
<evidence type="ECO:0000256" key="2">
    <source>
        <dbReference type="SAM" id="Phobius"/>
    </source>
</evidence>